<dbReference type="PROSITE" id="PS50011">
    <property type="entry name" value="PROTEIN_KINASE_DOM"/>
    <property type="match status" value="1"/>
</dbReference>
<protein>
    <recommendedName>
        <fullName evidence="2">mitogen-activated protein kinase kinase kinase</fullName>
        <ecNumber evidence="2">2.7.11.25</ecNumber>
    </recommendedName>
</protein>
<dbReference type="SUPFAM" id="SSF56112">
    <property type="entry name" value="Protein kinase-like (PK-like)"/>
    <property type="match status" value="1"/>
</dbReference>
<dbReference type="Pfam" id="PF13281">
    <property type="entry name" value="MAP3K_TRAF_bd"/>
    <property type="match status" value="1"/>
</dbReference>
<feature type="binding site" evidence="10">
    <location>
        <position position="693"/>
    </location>
    <ligand>
        <name>ATP</name>
        <dbReference type="ChEBI" id="CHEBI:30616"/>
    </ligand>
</feature>
<dbReference type="Gene3D" id="3.30.200.20">
    <property type="entry name" value="Phosphorylase Kinase, domain 1"/>
    <property type="match status" value="1"/>
</dbReference>
<proteinExistence type="inferred from homology"/>
<dbReference type="Pfam" id="PF00069">
    <property type="entry name" value="Pkinase"/>
    <property type="match status" value="1"/>
</dbReference>
<keyword evidence="6" id="KW-0418">Kinase</keyword>
<dbReference type="InterPro" id="IPR013761">
    <property type="entry name" value="SAM/pointed_sf"/>
</dbReference>
<dbReference type="PANTHER" id="PTHR11584:SF394">
    <property type="entry name" value="APOPTOTIC SIGNAL-REGULATING KINASE 1, ISOFORM C"/>
    <property type="match status" value="1"/>
</dbReference>
<sequence>MNRMTVAYVSDLSDYKFAKNALNESKEVAFAALKHACASIKSTLKTVSFNQLSQSKTEILDTVYNSDVLVVDMSVKEEQAILLYHLGLRESLKLSTNVAMVCTTEKKLISNLSSLIGQNTTVFPYMVNDDGLAVVVTANNTTGDLENLKSQLLKLPALSTELKHFFMEARKKTRVHMQEKFLLDLRRDREELKGSELRERVTKMRRRLDDPGLLSADIMLNMFLSYLKAEDYGEMVRLVEDIEALHTHQSMISLPAIQYYYAFALNRRNGKGDREKALKVINEVLRTCEIPSPDMYGLVGRIHKDRFLESGCTDKEALKLAIDGYRRGFERHNNEYLGVNLATLLVIDGADMSSGQELQFVCNILNLHIGRKGNLAALKDYWDVATFFEVRVLAEDYVAATRAAECMYRLDPPSWSLATTLYNIRLIFRFRNNSDAREQAPGKQLFNFWMEFFGETVKDTTEEAAEPPGSKSDKNSAVEDNKKKSDAGADDEQSSLDNAKEPKRIVFPVIVSASDSTVIEAAYLQVNYLADKPNLSICFLKKASKTGRLSADPNYRSTLLFSDMETDGDETTLPFNEMMSKSSVFVFYKEDITGISLSRKNNRSLYFFTVNLSVDYCLVFASEKARSEFHEAVLNSIFEDDENYLVDYSKEEEPIKFEYERDDNNQLIVLGRGSFGVVYAGRELSREIKIAIKEIHCVKSKDYQPLMDEISLQSRLNHRNIVRYLGCAYENGVLKILMENVPGGSLSFLLKKTGALKEETVAHYSSQILEGIKYLHANRIIHRDIKGDNVLVNMFRGELKIADFGASKCFFGMVTRAETFTGTMRYMAPELINGALRGYGYPVDIWSFGCTVIEMLTGQLPYRELADPYAAVFRAGHDYAHPEIPEHLSDACKKFTLRCFTREPELRATAAQLLYDPFLELYRKHTRKIRPKINALPAEAPPQRNPTVLQRRHRRSLQLSGLHLSQEPRERHSTPQAPASATLPGLAMNGVGSNSPVDFDPSSRPGRIPGDRNGSAVRRSGELLPRLEVPGRLSSNELNETARVASFSSRFESGSPSTPDPRGLDSPGAESYCSPDRGGKYSAPGNPDTDGVYSPRASVFFGSSRNPSPLSSSIGAGADNFNMLKSTAEARHQLITALNHEKETILNSWVRRVQEVVHLPIIAPPTPQPEPQSPSRSSPLDSFRRSDSQSSQDRDERDVIECLFEMLIDYLDNGGMLQSLSKIIKVCTRNVLMQQSQPRKVSGSAKLRTSLSFDVGVSPDENRFIAVVTRILRVPPNTPVQNAEGLVDFIFTAWLHLQEVLTEPLKNCFTHPHQVLAWAKLIKDAFAVVKSQLMQNNQSNVGLKRQQTLVSGAAGYRAAHNDGGGVGSIFFTDSPELARSSSFRRTRLYWSERIRRNHVGAHIDFSPSPVECSVDSTAASSVDGGTESPLPLAVGHGDTTATPPRIGRKFLNATSNPAIDATDSDSRAAVTTEKAGRGVGAREEGESEDEDITLTDGSSTSAGVTFELPARQLNKTNLRRNAHPPRYVKRPTPPAGISDLAKCQERCDNLLHQLLQVYEDYYQLLSCNLQDKQALLNFFRSEAEINTGILTPSPFDPSMEGSPHISTGHSSLAKWLSELGLPLSEIEKVSEHEFNQSDFLESITKEDLWRIGLTGGSVLRIWNAVCRLRRQFFGVSPRFPVI</sequence>
<feature type="region of interest" description="Disordered" evidence="11">
    <location>
        <begin position="933"/>
        <end position="1023"/>
    </location>
</feature>
<dbReference type="Gene3D" id="1.10.510.10">
    <property type="entry name" value="Transferase(Phosphotransferase) domain 1"/>
    <property type="match status" value="1"/>
</dbReference>
<dbReference type="GO" id="GO:0004709">
    <property type="term" value="F:MAP kinase kinase kinase activity"/>
    <property type="evidence" value="ECO:0007669"/>
    <property type="project" value="UniProtKB-EC"/>
</dbReference>
<feature type="region of interest" description="Disordered" evidence="11">
    <location>
        <begin position="460"/>
        <end position="497"/>
    </location>
</feature>
<evidence type="ECO:0000256" key="5">
    <source>
        <dbReference type="ARBA" id="ARBA00022741"/>
    </source>
</evidence>
<dbReference type="SMART" id="SM00220">
    <property type="entry name" value="S_TKc"/>
    <property type="match status" value="1"/>
</dbReference>
<dbReference type="InterPro" id="IPR025136">
    <property type="entry name" value="MAP3K_TRAF-bd"/>
</dbReference>
<evidence type="ECO:0000256" key="4">
    <source>
        <dbReference type="ARBA" id="ARBA00022679"/>
    </source>
</evidence>
<comment type="catalytic activity">
    <reaction evidence="8">
        <text>L-threonyl-[protein] + ATP = O-phospho-L-threonyl-[protein] + ADP + H(+)</text>
        <dbReference type="Rhea" id="RHEA:46608"/>
        <dbReference type="Rhea" id="RHEA-COMP:11060"/>
        <dbReference type="Rhea" id="RHEA-COMP:11605"/>
        <dbReference type="ChEBI" id="CHEBI:15378"/>
        <dbReference type="ChEBI" id="CHEBI:30013"/>
        <dbReference type="ChEBI" id="CHEBI:30616"/>
        <dbReference type="ChEBI" id="CHEBI:61977"/>
        <dbReference type="ChEBI" id="CHEBI:456216"/>
        <dbReference type="EC" id="2.7.11.25"/>
    </reaction>
</comment>
<evidence type="ECO:0000256" key="1">
    <source>
        <dbReference type="ARBA" id="ARBA00006529"/>
    </source>
</evidence>
<accession>A0A0X3PT46</accession>
<dbReference type="InterPro" id="IPR008271">
    <property type="entry name" value="Ser/Thr_kinase_AS"/>
</dbReference>
<keyword evidence="4" id="KW-0808">Transferase</keyword>
<dbReference type="EMBL" id="GEEE01008527">
    <property type="protein sequence ID" value="JAP54698.1"/>
    <property type="molecule type" value="Transcribed_RNA"/>
</dbReference>
<dbReference type="InterPro" id="IPR017441">
    <property type="entry name" value="Protein_kinase_ATP_BS"/>
</dbReference>
<keyword evidence="3" id="KW-0723">Serine/threonine-protein kinase</keyword>
<evidence type="ECO:0000256" key="2">
    <source>
        <dbReference type="ARBA" id="ARBA00012406"/>
    </source>
</evidence>
<feature type="domain" description="Protein kinase" evidence="12">
    <location>
        <begin position="664"/>
        <end position="919"/>
    </location>
</feature>
<evidence type="ECO:0000256" key="11">
    <source>
        <dbReference type="SAM" id="MobiDB-lite"/>
    </source>
</evidence>
<dbReference type="PROSITE" id="PS00107">
    <property type="entry name" value="PROTEIN_KINASE_ATP"/>
    <property type="match status" value="1"/>
</dbReference>
<feature type="compositionally biased region" description="Basic and acidic residues" evidence="11">
    <location>
        <begin position="1474"/>
        <end position="1484"/>
    </location>
</feature>
<comment type="similarity">
    <text evidence="1">Belongs to the protein kinase superfamily. STE Ser/Thr protein kinase family. MAP kinase kinase kinase subfamily.</text>
</comment>
<dbReference type="InterPro" id="IPR000719">
    <property type="entry name" value="Prot_kinase_dom"/>
</dbReference>
<evidence type="ECO:0000256" key="3">
    <source>
        <dbReference type="ARBA" id="ARBA00022527"/>
    </source>
</evidence>
<dbReference type="EC" id="2.7.11.25" evidence="2"/>
<dbReference type="SUPFAM" id="SSF47769">
    <property type="entry name" value="SAM/Pointed domain"/>
    <property type="match status" value="1"/>
</dbReference>
<evidence type="ECO:0000313" key="13">
    <source>
        <dbReference type="EMBL" id="JAP54698.1"/>
    </source>
</evidence>
<dbReference type="GO" id="GO:0005524">
    <property type="term" value="F:ATP binding"/>
    <property type="evidence" value="ECO:0007669"/>
    <property type="project" value="UniProtKB-UniRule"/>
</dbReference>
<evidence type="ECO:0000259" key="12">
    <source>
        <dbReference type="PROSITE" id="PS50011"/>
    </source>
</evidence>
<feature type="compositionally biased region" description="Basic and acidic residues" evidence="11">
    <location>
        <begin position="1182"/>
        <end position="1196"/>
    </location>
</feature>
<dbReference type="PROSITE" id="PS00108">
    <property type="entry name" value="PROTEIN_KINASE_ST"/>
    <property type="match status" value="1"/>
</dbReference>
<feature type="region of interest" description="Disordered" evidence="11">
    <location>
        <begin position="1416"/>
        <end position="1443"/>
    </location>
</feature>
<evidence type="ECO:0000256" key="10">
    <source>
        <dbReference type="PROSITE-ProRule" id="PRU10141"/>
    </source>
</evidence>
<feature type="compositionally biased region" description="Low complexity" evidence="11">
    <location>
        <begin position="1046"/>
        <end position="1057"/>
    </location>
</feature>
<feature type="region of interest" description="Disordered" evidence="11">
    <location>
        <begin position="1162"/>
        <end position="1196"/>
    </location>
</feature>
<feature type="region of interest" description="Disordered" evidence="11">
    <location>
        <begin position="1456"/>
        <end position="1501"/>
    </location>
</feature>
<dbReference type="PANTHER" id="PTHR11584">
    <property type="entry name" value="SERINE/THREONINE PROTEIN KINASE"/>
    <property type="match status" value="1"/>
</dbReference>
<evidence type="ECO:0000256" key="6">
    <source>
        <dbReference type="ARBA" id="ARBA00022777"/>
    </source>
</evidence>
<keyword evidence="7 10" id="KW-0067">ATP-binding</keyword>
<gene>
    <name evidence="13" type="ORF">TR149301</name>
</gene>
<dbReference type="InterPro" id="IPR011009">
    <property type="entry name" value="Kinase-like_dom_sf"/>
</dbReference>
<keyword evidence="5 10" id="KW-0547">Nucleotide-binding</keyword>
<organism evidence="13">
    <name type="scientific">Schistocephalus solidus</name>
    <name type="common">Tapeworm</name>
    <dbReference type="NCBI Taxonomy" id="70667"/>
    <lineage>
        <taxon>Eukaryota</taxon>
        <taxon>Metazoa</taxon>
        <taxon>Spiralia</taxon>
        <taxon>Lophotrochozoa</taxon>
        <taxon>Platyhelminthes</taxon>
        <taxon>Cestoda</taxon>
        <taxon>Eucestoda</taxon>
        <taxon>Diphyllobothriidea</taxon>
        <taxon>Diphyllobothriidae</taxon>
        <taxon>Schistocephalus</taxon>
    </lineage>
</organism>
<reference evidence="13" key="1">
    <citation type="submission" date="2016-01" db="EMBL/GenBank/DDBJ databases">
        <title>Reference transcriptome for the parasite Schistocephalus solidus: insights into the molecular evolution of parasitism.</title>
        <authorList>
            <person name="Hebert F.O."/>
            <person name="Grambauer S."/>
            <person name="Barber I."/>
            <person name="Landry C.R."/>
            <person name="Aubin-Horth N."/>
        </authorList>
    </citation>
    <scope>NUCLEOTIDE SEQUENCE</scope>
</reference>
<feature type="region of interest" description="Disordered" evidence="11">
    <location>
        <begin position="1045"/>
        <end position="1090"/>
    </location>
</feature>
<evidence type="ECO:0000256" key="7">
    <source>
        <dbReference type="ARBA" id="ARBA00022840"/>
    </source>
</evidence>
<evidence type="ECO:0000256" key="9">
    <source>
        <dbReference type="ARBA" id="ARBA00048329"/>
    </source>
</evidence>
<name>A0A0X3PT46_SCHSO</name>
<evidence type="ECO:0000256" key="8">
    <source>
        <dbReference type="ARBA" id="ARBA00047559"/>
    </source>
</evidence>
<feature type="compositionally biased region" description="Basic and acidic residues" evidence="11">
    <location>
        <begin position="471"/>
        <end position="487"/>
    </location>
</feature>
<feature type="compositionally biased region" description="Pro residues" evidence="11">
    <location>
        <begin position="1162"/>
        <end position="1172"/>
    </location>
</feature>
<comment type="catalytic activity">
    <reaction evidence="9">
        <text>L-seryl-[protein] + ATP = O-phospho-L-seryl-[protein] + ADP + H(+)</text>
        <dbReference type="Rhea" id="RHEA:17989"/>
        <dbReference type="Rhea" id="RHEA-COMP:9863"/>
        <dbReference type="Rhea" id="RHEA-COMP:11604"/>
        <dbReference type="ChEBI" id="CHEBI:15378"/>
        <dbReference type="ChEBI" id="CHEBI:29999"/>
        <dbReference type="ChEBI" id="CHEBI:30616"/>
        <dbReference type="ChEBI" id="CHEBI:83421"/>
        <dbReference type="ChEBI" id="CHEBI:456216"/>
        <dbReference type="EC" id="2.7.11.25"/>
    </reaction>
</comment>